<evidence type="ECO:0000313" key="1">
    <source>
        <dbReference type="EMBL" id="CUX25245.1"/>
    </source>
</evidence>
<protein>
    <submittedName>
        <fullName evidence="1">Uncharacterized protein</fullName>
    </submittedName>
</protein>
<organism evidence="1 2">
    <name type="scientific">Agrobacterium tumefaciens str. Kerr 14</name>
    <dbReference type="NCBI Taxonomy" id="1183424"/>
    <lineage>
        <taxon>Bacteria</taxon>
        <taxon>Pseudomonadati</taxon>
        <taxon>Pseudomonadota</taxon>
        <taxon>Alphaproteobacteria</taxon>
        <taxon>Hyphomicrobiales</taxon>
        <taxon>Rhizobiaceae</taxon>
        <taxon>Rhizobium/Agrobacterium group</taxon>
        <taxon>Agrobacterium</taxon>
        <taxon>Agrobacterium tumefaciens complex</taxon>
    </lineage>
</organism>
<reference evidence="1 2" key="1">
    <citation type="submission" date="2016-01" db="EMBL/GenBank/DDBJ databases">
        <authorList>
            <person name="Oliw E.H."/>
        </authorList>
    </citation>
    <scope>NUCLEOTIDE SEQUENCE [LARGE SCALE GENOMIC DNA]</scope>
    <source>
        <strain evidence="1 2">Kerr 14</strain>
    </source>
</reference>
<dbReference type="Proteomes" id="UP000191897">
    <property type="component" value="Unassembled WGS sequence"/>
</dbReference>
<name>A0A1S7PRC3_AGRTU</name>
<accession>A0A1S7PRC3</accession>
<evidence type="ECO:0000313" key="2">
    <source>
        <dbReference type="Proteomes" id="UP000191897"/>
    </source>
</evidence>
<dbReference type="AlphaFoldDB" id="A0A1S7PRC3"/>
<sequence>MGSENAGAGSRSLSSIRVGPECFPGAILAHNRSLCLYLNVFGMSALSCQYGFCLERCKGNANFIVILVSLLFPCGFALEEPYGLKRKSA</sequence>
<dbReference type="EMBL" id="FBWC01000012">
    <property type="protein sequence ID" value="CUX25245.1"/>
    <property type="molecule type" value="Genomic_DNA"/>
</dbReference>
<proteinExistence type="predicted"/>
<gene>
    <name evidence="1" type="ORF">AGR4C_Cc30011</name>
</gene>